<dbReference type="Gene3D" id="2.40.240.10">
    <property type="entry name" value="Ribosomal Protein L25, Chain P"/>
    <property type="match status" value="1"/>
</dbReference>
<dbReference type="HAMAP" id="MF_01571">
    <property type="entry name" value="Pro_tRNA_synth_type3"/>
    <property type="match status" value="1"/>
</dbReference>
<keyword evidence="10" id="KW-0694">RNA-binding</keyword>
<dbReference type="SMART" id="SM00991">
    <property type="entry name" value="WHEP-TRS"/>
    <property type="match status" value="4"/>
</dbReference>
<dbReference type="FunFam" id="1.10.287.10:FF:000006">
    <property type="entry name" value="Bifunctional glutamate/proline--tRNA ligase"/>
    <property type="match status" value="1"/>
</dbReference>
<accession>A0A8C5NMB3</accession>
<keyword evidence="5" id="KW-0436">Ligase</keyword>
<feature type="domain" description="WHEP-TRS" evidence="21">
    <location>
        <begin position="885"/>
        <end position="941"/>
    </location>
</feature>
<feature type="compositionally biased region" description="Basic and acidic residues" evidence="19">
    <location>
        <begin position="1020"/>
        <end position="1051"/>
    </location>
</feature>
<evidence type="ECO:0000313" key="22">
    <source>
        <dbReference type="Ensembl" id="ENSJHYP00000010087.1"/>
    </source>
</evidence>
<dbReference type="SMART" id="SM00946">
    <property type="entry name" value="ProRS-C_1"/>
    <property type="match status" value="1"/>
</dbReference>
<dbReference type="Pfam" id="PF00587">
    <property type="entry name" value="tRNA-synt_2b"/>
    <property type="match status" value="1"/>
</dbReference>
<dbReference type="InterPro" id="IPR036282">
    <property type="entry name" value="Glutathione-S-Trfase_C_sf"/>
</dbReference>
<dbReference type="Pfam" id="PF00749">
    <property type="entry name" value="tRNA-synt_1c"/>
    <property type="match status" value="1"/>
</dbReference>
<keyword evidence="11" id="KW-0648">Protein biosynthesis</keyword>
<dbReference type="CDD" id="cd00807">
    <property type="entry name" value="GlnRS_core"/>
    <property type="match status" value="1"/>
</dbReference>
<dbReference type="SUPFAM" id="SSF64586">
    <property type="entry name" value="C-terminal domain of ProRS"/>
    <property type="match status" value="1"/>
</dbReference>
<feature type="region of interest" description="Disordered" evidence="19">
    <location>
        <begin position="1014"/>
        <end position="1079"/>
    </location>
</feature>
<evidence type="ECO:0000256" key="15">
    <source>
        <dbReference type="ARBA" id="ARBA00050792"/>
    </source>
</evidence>
<evidence type="ECO:0000256" key="16">
    <source>
        <dbReference type="ARBA" id="ARBA00061295"/>
    </source>
</evidence>
<dbReference type="EC" id="6.1.1.15" evidence="2"/>
<dbReference type="InterPro" id="IPR001412">
    <property type="entry name" value="aa-tRNA-synth_I_CS"/>
</dbReference>
<dbReference type="InterPro" id="IPR006195">
    <property type="entry name" value="aa-tRNA-synth_II"/>
</dbReference>
<evidence type="ECO:0000256" key="8">
    <source>
        <dbReference type="ARBA" id="ARBA00022833"/>
    </source>
</evidence>
<dbReference type="InterPro" id="IPR004154">
    <property type="entry name" value="Anticodon-bd"/>
</dbReference>
<evidence type="ECO:0000256" key="19">
    <source>
        <dbReference type="SAM" id="MobiDB-lite"/>
    </source>
</evidence>
<dbReference type="Gene3D" id="3.40.50.620">
    <property type="entry name" value="HUPs"/>
    <property type="match status" value="1"/>
</dbReference>
<dbReference type="CDD" id="cd00778">
    <property type="entry name" value="ProRS_core_arch_euk"/>
    <property type="match status" value="1"/>
</dbReference>
<keyword evidence="12" id="KW-0030">Aminoacyl-tRNA synthetase</keyword>
<evidence type="ECO:0000256" key="9">
    <source>
        <dbReference type="ARBA" id="ARBA00022840"/>
    </source>
</evidence>
<dbReference type="Pfam" id="PF00458">
    <property type="entry name" value="WHEP-TRS"/>
    <property type="match status" value="4"/>
</dbReference>
<dbReference type="SUPFAM" id="SSF55681">
    <property type="entry name" value="Class II aaRS and biotin synthetases"/>
    <property type="match status" value="1"/>
</dbReference>
<evidence type="ECO:0000256" key="18">
    <source>
        <dbReference type="ARBA" id="ARBA00076053"/>
    </source>
</evidence>
<dbReference type="PROSITE" id="PS50862">
    <property type="entry name" value="AA_TRNA_LIGASE_II"/>
    <property type="match status" value="1"/>
</dbReference>
<evidence type="ECO:0000256" key="4">
    <source>
        <dbReference type="ARBA" id="ARBA00022553"/>
    </source>
</evidence>
<evidence type="ECO:0000259" key="21">
    <source>
        <dbReference type="PROSITE" id="PS51185"/>
    </source>
</evidence>
<dbReference type="InterPro" id="IPR036621">
    <property type="entry name" value="Anticodon-bd_dom_sf"/>
</dbReference>
<dbReference type="PANTHER" id="PTHR43382">
    <property type="entry name" value="PROLYL-TRNA SYNTHETASE"/>
    <property type="match status" value="1"/>
</dbReference>
<evidence type="ECO:0000256" key="11">
    <source>
        <dbReference type="ARBA" id="ARBA00022917"/>
    </source>
</evidence>
<dbReference type="InterPro" id="IPR017449">
    <property type="entry name" value="Pro-tRNA_synth_II"/>
</dbReference>
<evidence type="ECO:0000256" key="7">
    <source>
        <dbReference type="ARBA" id="ARBA00022741"/>
    </source>
</evidence>
<feature type="domain" description="WHEP-TRS" evidence="21">
    <location>
        <begin position="802"/>
        <end position="858"/>
    </location>
</feature>
<dbReference type="InterPro" id="IPR020056">
    <property type="entry name" value="Rbsml_bL25/Gln-tRNA_synth_N"/>
</dbReference>
<dbReference type="NCBIfam" id="TIGR00463">
    <property type="entry name" value="gltX_arch"/>
    <property type="match status" value="1"/>
</dbReference>
<evidence type="ECO:0000256" key="1">
    <source>
        <dbReference type="ARBA" id="ARBA00009968"/>
    </source>
</evidence>
<dbReference type="InterPro" id="IPR020058">
    <property type="entry name" value="Glu/Gln-tRNA-synth_Ib_cat-dom"/>
</dbReference>
<dbReference type="EC" id="6.1.1.17" evidence="3"/>
<dbReference type="FunFam" id="1.10.287.10:FF:000004">
    <property type="entry name" value="bifunctional glutamate/proline--tRNA ligase"/>
    <property type="match status" value="2"/>
</dbReference>
<evidence type="ECO:0000256" key="17">
    <source>
        <dbReference type="ARBA" id="ARBA00067786"/>
    </source>
</evidence>
<organism evidence="22 23">
    <name type="scientific">Junco hyemalis</name>
    <name type="common">Dark-eyed junco</name>
    <dbReference type="NCBI Taxonomy" id="40217"/>
    <lineage>
        <taxon>Eukaryota</taxon>
        <taxon>Metazoa</taxon>
        <taxon>Chordata</taxon>
        <taxon>Craniata</taxon>
        <taxon>Vertebrata</taxon>
        <taxon>Euteleostomi</taxon>
        <taxon>Archelosauria</taxon>
        <taxon>Archosauria</taxon>
        <taxon>Dinosauria</taxon>
        <taxon>Saurischia</taxon>
        <taxon>Theropoda</taxon>
        <taxon>Coelurosauria</taxon>
        <taxon>Aves</taxon>
        <taxon>Neognathae</taxon>
        <taxon>Neoaves</taxon>
        <taxon>Telluraves</taxon>
        <taxon>Australaves</taxon>
        <taxon>Passeriformes</taxon>
        <taxon>Passerellidae</taxon>
        <taxon>Junco</taxon>
    </lineage>
</organism>
<dbReference type="GO" id="GO:0004818">
    <property type="term" value="F:glutamate-tRNA ligase activity"/>
    <property type="evidence" value="ECO:0007669"/>
    <property type="project" value="UniProtKB-EC"/>
</dbReference>
<keyword evidence="13" id="KW-0511">Multifunctional enzyme</keyword>
<reference evidence="22" key="1">
    <citation type="submission" date="2025-08" db="UniProtKB">
        <authorList>
            <consortium name="Ensembl"/>
        </authorList>
    </citation>
    <scope>IDENTIFICATION</scope>
</reference>
<feature type="domain" description="WHEP-TRS" evidence="21">
    <location>
        <begin position="962"/>
        <end position="1018"/>
    </location>
</feature>
<dbReference type="Gene3D" id="1.20.1050.130">
    <property type="match status" value="1"/>
</dbReference>
<evidence type="ECO:0000256" key="14">
    <source>
        <dbReference type="ARBA" id="ARBA00047366"/>
    </source>
</evidence>
<keyword evidence="7" id="KW-0547">Nucleotide-binding</keyword>
<dbReference type="OMA" id="NVTFINW"/>
<dbReference type="CDD" id="cd00936">
    <property type="entry name" value="WEPRS_RNA"/>
    <property type="match status" value="3"/>
</dbReference>
<dbReference type="CDD" id="cd00862">
    <property type="entry name" value="ProRS_anticodon_zinc"/>
    <property type="match status" value="1"/>
</dbReference>
<dbReference type="InterPro" id="IPR020059">
    <property type="entry name" value="Glu/Gln-tRNA-synth_Ib_codon-bd"/>
</dbReference>
<dbReference type="NCBIfam" id="TIGR00408">
    <property type="entry name" value="proS_fam_I"/>
    <property type="match status" value="1"/>
</dbReference>
<dbReference type="PROSITE" id="PS00178">
    <property type="entry name" value="AA_TRNA_LIGASE_I"/>
    <property type="match status" value="1"/>
</dbReference>
<dbReference type="InterPro" id="IPR004526">
    <property type="entry name" value="Glu-tRNA-synth_arc/euk"/>
</dbReference>
<sequence>MAALSLTVDAGSPPLGALLTVEHVKNDVEISVQEVTLHLSFYLWVSTRYLARVAASAGLYGSNLLEHTEIDHWLEFSATKLSTASQFPSAIQELNHCLSLRTYLVGNSLSLADLCVWAVLKDNSTWQEQLEQNKAPVHAKRWYSFLEVQRAFQSVGAKWAAGTPKVKMATEKEKKADVGKFVELPGAEMGKVIVRFPPEASGYLHIGHAKAALLNQHYQVNFKGKLIMRFDDTNPEKEKEDFEKVILEDVAMLRIKPDQFTYTSDHFETIMKYAEKLILEGKAYVDDTPAEQMKAEREQRVESKHRNNCVNKNLQMWEEMKKGTEYGQTCCLRAKIDMSSNNGCMRDPTLYRCKNQPHPRTGSTYNVYPTYDFACPIVDSIEGVTHALRTTEYHDRDEQFYWIIEALGIRKPYIWEYSRLNLNNTVLSKRKLTWFVNEGLVDGWDDPRFPTVRGVLRRGMTVEGLKQFIAAQGSSRSVVNMEWDKIWSFNKKVIDPVAPRYTALLKDAVVPVNIPEAQEEMKEVAKHPKNADVGLKPVWYSSRVLIEGADAETLAEGEVVTFINWGNIIITKLNRNSSGKIVSINAKLNLDNKDFKKTTKITWLAETPRAPLIPTVCVNYEHLITKPVLGKDEDFKQYINRNSKQEELMLGDPCLKELKKGDIIQLQRRGFYICDQPYEPVSPYSCKDAPCILIYIPDGHTKEMPTSGSKEKTKAETAKKEVNYIYGILENLTSLYLCSSFFLPLPFFFQDEIGAAVEVLLSLKAEYKQQTGQEYKPGSPPVAFVPPQCSPVPTPPSPCPVDSKALYSRVAHQGDVVRKLKSEKASKEQIDEAVKILLNLKAEYKQKTGQEYKPGNPPSTPPCLSSTALPSPVCCSNLASCSLVDGKALYDTVAEQGEVVRRLKAEKASKDQIDQAVKLLLSLKADYKEKTGQEYKPGQPPAAQGTLPHTSNTLPSGPDTPEAKALFSKVALQGDEVRKLKAEKADKEKIDVAVKELLQLKAQYKSVAGVDYKPVSASGVDDKDKKKKEKENKSEKQSKQQKHNDGPKKEPLQGQSGNERSSDGSGEGQGPKKQTRLGLEAKKEENLSEWFSQVITKSEMIEYYDVSGCYILRPWAHAIWEAIKDFFDAEIKKLGVENCYFPMFVSQAALETEKSHIADFAPEVAWVTRSGKTELAEPIAIRPTSETVMYPSYAKWVQSHRDLPIKLNQWCSVVRWEFKHPQPFLRTREFLWQEGHTAFATYEEAAEEVLQILDLYARVYEDLLAIPVVKGRKTEKEKFAGGDYTTTLEAFISASGRAIQGATSHHLGQNFSKMFEIVFEDPKKPGEKQFAYQNSWGITTRTIGVMTMIHGDNMGLVLPPRVACIQVVIIPCGITNSLSEEDREALLKKCNEYRSRLLAVSIRVRADLRDNYSPGWKFNHWELKGVPVRVEVGPRDMKSQQFVAVRRDTGQKLTLSEHEAEEKLKQILEEIHANLYSRASEDLKSHMVVASNMEDFQKELDSGKIVQIPFCGEIECEDWIKKTTARDQDLEPGAPSMGAKSLCIPFQPLCELQPGARCVCGKNPAKFYTLFGRSY</sequence>
<keyword evidence="8" id="KW-0862">Zinc</keyword>
<dbReference type="Pfam" id="PF20974">
    <property type="entry name" value="tRNA-synt_1c_C2"/>
    <property type="match status" value="1"/>
</dbReference>
<protein>
    <recommendedName>
        <fullName evidence="17">Bifunctional glutamate/proline--tRNA ligase</fullName>
        <ecNumber evidence="2">6.1.1.15</ecNumber>
        <ecNumber evidence="3">6.1.1.17</ecNumber>
    </recommendedName>
    <alternativeName>
        <fullName evidence="18">Bifunctional aminoacyl-tRNA synthetase</fullName>
    </alternativeName>
</protein>
<dbReference type="FunFam" id="2.40.240.10:FF:000005">
    <property type="entry name" value="Bifunctional glutamate/proline--tRNA ligase"/>
    <property type="match status" value="1"/>
</dbReference>
<dbReference type="FunFam" id="3.30.110.30:FF:000001">
    <property type="entry name" value="Bifunctional glutamate/proline--tRNA ligase"/>
    <property type="match status" value="1"/>
</dbReference>
<dbReference type="GO" id="GO:0004827">
    <property type="term" value="F:proline-tRNA ligase activity"/>
    <property type="evidence" value="ECO:0007669"/>
    <property type="project" value="UniProtKB-EC"/>
</dbReference>
<dbReference type="HAMAP" id="MF_02076">
    <property type="entry name" value="Glu_tRNA_synth_type2"/>
    <property type="match status" value="1"/>
</dbReference>
<dbReference type="Pfam" id="PF03129">
    <property type="entry name" value="HGTP_anticodon"/>
    <property type="match status" value="1"/>
</dbReference>
<reference evidence="22" key="2">
    <citation type="submission" date="2025-09" db="UniProtKB">
        <authorList>
            <consortium name="Ensembl"/>
        </authorList>
    </citation>
    <scope>IDENTIFICATION</scope>
</reference>
<evidence type="ECO:0000256" key="6">
    <source>
        <dbReference type="ARBA" id="ARBA00022723"/>
    </source>
</evidence>
<dbReference type="InterPro" id="IPR033721">
    <property type="entry name" value="ProRS_core_arch_euk"/>
</dbReference>
<comment type="similarity">
    <text evidence="1">In the C-terminal section; belongs to the class-II aminoacyl-tRNA synthetase family.</text>
</comment>
<keyword evidence="23" id="KW-1185">Reference proteome</keyword>
<dbReference type="InterPro" id="IPR000924">
    <property type="entry name" value="Glu/Gln-tRNA-synth"/>
</dbReference>
<evidence type="ECO:0000259" key="20">
    <source>
        <dbReference type="PROSITE" id="PS50862"/>
    </source>
</evidence>
<feature type="region of interest" description="Disordered" evidence="19">
    <location>
        <begin position="931"/>
        <end position="962"/>
    </location>
</feature>
<dbReference type="InterPro" id="IPR002314">
    <property type="entry name" value="aa-tRNA-synt_IIb"/>
</dbReference>
<dbReference type="FunFam" id="3.40.50.800:FF:000005">
    <property type="entry name" value="bifunctional glutamate/proline--tRNA ligase"/>
    <property type="match status" value="1"/>
</dbReference>
<dbReference type="Gene3D" id="3.30.110.30">
    <property type="entry name" value="C-terminal domain of ProRS"/>
    <property type="match status" value="1"/>
</dbReference>
<dbReference type="Ensembl" id="ENSJHYT00000012216.1">
    <property type="protein sequence ID" value="ENSJHYP00000010087.1"/>
    <property type="gene ID" value="ENSJHYG00000004610.1"/>
</dbReference>
<dbReference type="SUPFAM" id="SSF52374">
    <property type="entry name" value="Nucleotidylyl transferase"/>
    <property type="match status" value="1"/>
</dbReference>
<dbReference type="PANTHER" id="PTHR43382:SF2">
    <property type="entry name" value="BIFUNCTIONAL GLUTAMATE_PROLINE--TRNA LIGASE"/>
    <property type="match status" value="1"/>
</dbReference>
<comment type="catalytic activity">
    <reaction evidence="15">
        <text>tRNA(Pro) + L-proline + ATP = L-prolyl-tRNA(Pro) + AMP + diphosphate</text>
        <dbReference type="Rhea" id="RHEA:14305"/>
        <dbReference type="Rhea" id="RHEA-COMP:9700"/>
        <dbReference type="Rhea" id="RHEA-COMP:9702"/>
        <dbReference type="ChEBI" id="CHEBI:30616"/>
        <dbReference type="ChEBI" id="CHEBI:33019"/>
        <dbReference type="ChEBI" id="CHEBI:60039"/>
        <dbReference type="ChEBI" id="CHEBI:78442"/>
        <dbReference type="ChEBI" id="CHEBI:78532"/>
        <dbReference type="ChEBI" id="CHEBI:456215"/>
        <dbReference type="EC" id="6.1.1.15"/>
    </reaction>
    <physiologicalReaction direction="left-to-right" evidence="15">
        <dbReference type="Rhea" id="RHEA:14306"/>
    </physiologicalReaction>
</comment>
<dbReference type="SUPFAM" id="SSF47060">
    <property type="entry name" value="S15/NS1 RNA-binding domain"/>
    <property type="match status" value="4"/>
</dbReference>
<evidence type="ECO:0000256" key="2">
    <source>
        <dbReference type="ARBA" id="ARBA00012831"/>
    </source>
</evidence>
<dbReference type="InterPro" id="IPR014729">
    <property type="entry name" value="Rossmann-like_a/b/a_fold"/>
</dbReference>
<dbReference type="Pfam" id="PF03950">
    <property type="entry name" value="tRNA-synt_1c_C"/>
    <property type="match status" value="1"/>
</dbReference>
<evidence type="ECO:0000256" key="13">
    <source>
        <dbReference type="ARBA" id="ARBA00023268"/>
    </source>
</evidence>
<dbReference type="GO" id="GO:0005737">
    <property type="term" value="C:cytoplasm"/>
    <property type="evidence" value="ECO:0007669"/>
    <property type="project" value="InterPro"/>
</dbReference>
<evidence type="ECO:0000313" key="23">
    <source>
        <dbReference type="Proteomes" id="UP000694408"/>
    </source>
</evidence>
<dbReference type="SUPFAM" id="SSF47616">
    <property type="entry name" value="GST C-terminal domain-like"/>
    <property type="match status" value="1"/>
</dbReference>
<keyword evidence="6" id="KW-0479">Metal-binding</keyword>
<dbReference type="PRINTS" id="PR00987">
    <property type="entry name" value="TRNASYNTHGLU"/>
</dbReference>
<dbReference type="GO" id="GO:0006424">
    <property type="term" value="P:glutamyl-tRNA aminoacylation"/>
    <property type="evidence" value="ECO:0007669"/>
    <property type="project" value="InterPro"/>
</dbReference>
<dbReference type="GO" id="GO:0003723">
    <property type="term" value="F:RNA binding"/>
    <property type="evidence" value="ECO:0007669"/>
    <property type="project" value="UniProtKB-KW"/>
</dbReference>
<dbReference type="GO" id="GO:0017101">
    <property type="term" value="C:aminoacyl-tRNA synthetase multienzyme complex"/>
    <property type="evidence" value="ECO:0007669"/>
    <property type="project" value="UniProtKB-ARBA"/>
</dbReference>
<dbReference type="InterPro" id="IPR011035">
    <property type="entry name" value="Ribosomal_bL25/Gln-tRNA_synth"/>
</dbReference>
<dbReference type="GO" id="GO:0005524">
    <property type="term" value="F:ATP binding"/>
    <property type="evidence" value="ECO:0007669"/>
    <property type="project" value="UniProtKB-KW"/>
</dbReference>
<dbReference type="PROSITE" id="PS00762">
    <property type="entry name" value="WHEP_TRS_1"/>
    <property type="match status" value="3"/>
</dbReference>
<feature type="domain" description="Aminoacyl-transfer RNA synthetases class-II family profile" evidence="20">
    <location>
        <begin position="1119"/>
        <end position="1359"/>
    </location>
</feature>
<dbReference type="InterPro" id="IPR009068">
    <property type="entry name" value="uS15_NS1_RNA-bd_sf"/>
</dbReference>
<dbReference type="PROSITE" id="PS51185">
    <property type="entry name" value="WHEP_TRS_2"/>
    <property type="match status" value="3"/>
</dbReference>
<dbReference type="GO" id="GO:0006433">
    <property type="term" value="P:prolyl-tRNA aminoacylation"/>
    <property type="evidence" value="ECO:0007669"/>
    <property type="project" value="InterPro"/>
</dbReference>
<dbReference type="FunFam" id="3.40.50.620:FF:000070">
    <property type="entry name" value="Bifunctional glutamate/proline--tRNA ligase"/>
    <property type="match status" value="1"/>
</dbReference>
<comment type="similarity">
    <text evidence="16">In the N-terminal section; belongs to the class-I aminoacyl-tRNA synthetase family. Glutamate--tRNA ligase type 2 subfamily.</text>
</comment>
<evidence type="ECO:0000256" key="3">
    <source>
        <dbReference type="ARBA" id="ARBA00012835"/>
    </source>
</evidence>
<dbReference type="GO" id="GO:0046872">
    <property type="term" value="F:metal ion binding"/>
    <property type="evidence" value="ECO:0007669"/>
    <property type="project" value="UniProtKB-KW"/>
</dbReference>
<dbReference type="InterPro" id="IPR004499">
    <property type="entry name" value="Pro-tRNA-ligase_IIa_arc-type"/>
</dbReference>
<dbReference type="InterPro" id="IPR045864">
    <property type="entry name" value="aa-tRNA-synth_II/BPL/LPL"/>
</dbReference>
<keyword evidence="9" id="KW-0067">ATP-binding</keyword>
<dbReference type="Proteomes" id="UP000694408">
    <property type="component" value="Unplaced"/>
</dbReference>
<dbReference type="SUPFAM" id="SSF50715">
    <property type="entry name" value="Ribosomal protein L25-like"/>
    <property type="match status" value="1"/>
</dbReference>
<dbReference type="FunFam" id="3.30.930.10:FF:000007">
    <property type="entry name" value="Bifunctional glutamate/proline--tRNA ligase"/>
    <property type="match status" value="1"/>
</dbReference>
<dbReference type="InterPro" id="IPR000738">
    <property type="entry name" value="WHEP-TRS_dom"/>
</dbReference>
<dbReference type="Pfam" id="PF09180">
    <property type="entry name" value="ProRS-C_1"/>
    <property type="match status" value="1"/>
</dbReference>
<keyword evidence="4" id="KW-0597">Phosphoprotein</keyword>
<evidence type="ECO:0000256" key="12">
    <source>
        <dbReference type="ARBA" id="ARBA00023146"/>
    </source>
</evidence>
<dbReference type="SUPFAM" id="SSF52954">
    <property type="entry name" value="Class II aaRS ABD-related"/>
    <property type="match status" value="1"/>
</dbReference>
<evidence type="ECO:0000256" key="10">
    <source>
        <dbReference type="ARBA" id="ARBA00022884"/>
    </source>
</evidence>
<dbReference type="CDD" id="cd10309">
    <property type="entry name" value="GST_C_GluProRS_N"/>
    <property type="match status" value="1"/>
</dbReference>
<proteinExistence type="inferred from homology"/>
<dbReference type="InterPro" id="IPR016061">
    <property type="entry name" value="Pro-tRNA_ligase_II_C"/>
</dbReference>
<dbReference type="Gene3D" id="3.30.930.10">
    <property type="entry name" value="Bira Bifunctional Protein, Domain 2"/>
    <property type="match status" value="1"/>
</dbReference>
<name>A0A8C5NMB3_JUNHY</name>
<evidence type="ECO:0000256" key="5">
    <source>
        <dbReference type="ARBA" id="ARBA00022598"/>
    </source>
</evidence>
<dbReference type="Gene3D" id="1.10.287.10">
    <property type="entry name" value="S15/NS1, RNA-binding"/>
    <property type="match status" value="4"/>
</dbReference>
<comment type="catalytic activity">
    <reaction evidence="14">
        <text>tRNA(Glu) + L-glutamate + ATP = L-glutamyl-tRNA(Glu) + AMP + diphosphate</text>
        <dbReference type="Rhea" id="RHEA:23540"/>
        <dbReference type="Rhea" id="RHEA-COMP:9663"/>
        <dbReference type="Rhea" id="RHEA-COMP:9680"/>
        <dbReference type="ChEBI" id="CHEBI:29985"/>
        <dbReference type="ChEBI" id="CHEBI:30616"/>
        <dbReference type="ChEBI" id="CHEBI:33019"/>
        <dbReference type="ChEBI" id="CHEBI:78442"/>
        <dbReference type="ChEBI" id="CHEBI:78520"/>
        <dbReference type="ChEBI" id="CHEBI:456215"/>
        <dbReference type="EC" id="6.1.1.17"/>
    </reaction>
    <physiologicalReaction direction="left-to-right" evidence="14">
        <dbReference type="Rhea" id="RHEA:23541"/>
    </physiologicalReaction>
</comment>
<dbReference type="InterPro" id="IPR049437">
    <property type="entry name" value="tRNA-synt_1c_C2"/>
</dbReference>
<dbReference type="Gene3D" id="3.40.50.800">
    <property type="entry name" value="Anticodon-binding domain"/>
    <property type="match status" value="1"/>
</dbReference>